<name>A0AAV2SY61_CALDB</name>
<dbReference type="Pfam" id="PF08034">
    <property type="entry name" value="TES"/>
    <property type="match status" value="1"/>
</dbReference>
<accession>A0AAV2SY61</accession>
<feature type="signal peptide" evidence="1">
    <location>
        <begin position="1"/>
        <end position="15"/>
    </location>
</feature>
<organism evidence="2 3">
    <name type="scientific">Calicophoron daubneyi</name>
    <name type="common">Rumen fluke</name>
    <name type="synonym">Paramphistomum daubneyi</name>
    <dbReference type="NCBI Taxonomy" id="300641"/>
    <lineage>
        <taxon>Eukaryota</taxon>
        <taxon>Metazoa</taxon>
        <taxon>Spiralia</taxon>
        <taxon>Lophotrochozoa</taxon>
        <taxon>Platyhelminthes</taxon>
        <taxon>Trematoda</taxon>
        <taxon>Digenea</taxon>
        <taxon>Plagiorchiida</taxon>
        <taxon>Pronocephalata</taxon>
        <taxon>Paramphistomoidea</taxon>
        <taxon>Paramphistomidae</taxon>
        <taxon>Calicophoron</taxon>
    </lineage>
</organism>
<dbReference type="AlphaFoldDB" id="A0AAV2SY61"/>
<dbReference type="EMBL" id="CAXLJL010000057">
    <property type="protein sequence ID" value="CAL5130122.1"/>
    <property type="molecule type" value="Genomic_DNA"/>
</dbReference>
<dbReference type="Proteomes" id="UP001497525">
    <property type="component" value="Unassembled WGS sequence"/>
</dbReference>
<reference evidence="2" key="1">
    <citation type="submission" date="2024-06" db="EMBL/GenBank/DDBJ databases">
        <authorList>
            <person name="Liu X."/>
            <person name="Lenzi L."/>
            <person name="Haldenby T S."/>
            <person name="Uol C."/>
        </authorList>
    </citation>
    <scope>NUCLEOTIDE SEQUENCE</scope>
</reference>
<evidence type="ECO:0000313" key="2">
    <source>
        <dbReference type="EMBL" id="CAL5130122.1"/>
    </source>
</evidence>
<protein>
    <submittedName>
        <fullName evidence="2">Uncharacterized protein</fullName>
    </submittedName>
</protein>
<dbReference type="InterPro" id="IPR012615">
    <property type="entry name" value="TES"/>
</dbReference>
<evidence type="ECO:0000313" key="3">
    <source>
        <dbReference type="Proteomes" id="UP001497525"/>
    </source>
</evidence>
<evidence type="ECO:0000256" key="1">
    <source>
        <dbReference type="SAM" id="SignalP"/>
    </source>
</evidence>
<gene>
    <name evidence="2" type="ORF">CDAUBV1_LOCUS1557</name>
</gene>
<sequence length="259" mass="29092">MRFLCLLALLPVTFAIVVDDGCGRHDRIDSLNICGNVDTCGRVCGDTRLGAYGKYAKQDQDQICADIYGQGKYDIGDNDYRDDKYCLDAGLCARGRFCGYGNDDRGRCFEQVAKFRRGAGYNNCGKKKQYSDYDTCGKMKRYADKNWHAKVGLTGDLYARGKYDLTGKSDSRIDLSEFGGAGVQGQANTYRNTDTGDGYALQGRAELSGPLRARANIGRMDRYERHENEPERIPDLCGRYCDRCGRYDQPCSCDTCRYY</sequence>
<keyword evidence="1" id="KW-0732">Signal</keyword>
<comment type="caution">
    <text evidence="2">The sequence shown here is derived from an EMBL/GenBank/DDBJ whole genome shotgun (WGS) entry which is preliminary data.</text>
</comment>
<feature type="chain" id="PRO_5043842146" evidence="1">
    <location>
        <begin position="16"/>
        <end position="259"/>
    </location>
</feature>
<proteinExistence type="predicted"/>